<evidence type="ECO:0000259" key="3">
    <source>
        <dbReference type="PROSITE" id="PS51459"/>
    </source>
</evidence>
<reference evidence="5" key="1">
    <citation type="submission" date="2016-04" db="EMBL/GenBank/DDBJ databases">
        <authorList>
            <person name="Chen L."/>
            <person name="Zhuang W."/>
            <person name="Wang G."/>
        </authorList>
    </citation>
    <scope>NUCLEOTIDE SEQUENCE [LARGE SCALE GENOMIC DNA]</scope>
    <source>
        <strain evidence="5">208</strain>
    </source>
</reference>
<dbReference type="GO" id="GO:0005524">
    <property type="term" value="F:ATP binding"/>
    <property type="evidence" value="ECO:0007669"/>
    <property type="project" value="UniProtKB-KW"/>
</dbReference>
<keyword evidence="5" id="KW-1185">Reference proteome</keyword>
<evidence type="ECO:0000256" key="2">
    <source>
        <dbReference type="PIRSR" id="PIRSR640198-3"/>
    </source>
</evidence>
<protein>
    <submittedName>
        <fullName evidence="4">Cell filamentation protein Fic</fullName>
    </submittedName>
</protein>
<feature type="binding site" evidence="1">
    <location>
        <begin position="308"/>
        <end position="315"/>
    </location>
    <ligand>
        <name>ATP</name>
        <dbReference type="ChEBI" id="CHEBI:30616"/>
    </ligand>
</feature>
<dbReference type="InterPro" id="IPR003812">
    <property type="entry name" value="Fido"/>
</dbReference>
<dbReference type="Gene3D" id="1.10.3290.10">
    <property type="entry name" value="Fido-like domain"/>
    <property type="match status" value="1"/>
</dbReference>
<dbReference type="AlphaFoldDB" id="A0A1V9GAG2"/>
<dbReference type="Pfam" id="PF02661">
    <property type="entry name" value="Fic"/>
    <property type="match status" value="1"/>
</dbReference>
<feature type="site" description="Important for autoinhibition of adenylyltransferase activity" evidence="2">
    <location>
        <position position="176"/>
    </location>
</feature>
<dbReference type="OrthoDB" id="9813719at2"/>
<dbReference type="PROSITE" id="PS51459">
    <property type="entry name" value="FIDO"/>
    <property type="match status" value="1"/>
</dbReference>
<evidence type="ECO:0000256" key="1">
    <source>
        <dbReference type="PIRSR" id="PIRSR640198-2"/>
    </source>
</evidence>
<feature type="domain" description="Fido" evidence="3">
    <location>
        <begin position="225"/>
        <end position="365"/>
    </location>
</feature>
<comment type="caution">
    <text evidence="4">The sequence shown here is derived from an EMBL/GenBank/DDBJ whole genome shotgun (WGS) entry which is preliminary data.</text>
</comment>
<gene>
    <name evidence="4" type="ORF">A4R26_33025</name>
</gene>
<keyword evidence="1" id="KW-0067">ATP-binding</keyword>
<dbReference type="PANTHER" id="PTHR13504">
    <property type="entry name" value="FIDO DOMAIN-CONTAINING PROTEIN DDB_G0283145"/>
    <property type="match status" value="1"/>
</dbReference>
<dbReference type="InterPro" id="IPR036597">
    <property type="entry name" value="Fido-like_dom_sf"/>
</dbReference>
<dbReference type="RefSeq" id="WP_081161440.1">
    <property type="nucleotide sequence ID" value="NZ_LWBP01000018.1"/>
</dbReference>
<dbReference type="Proteomes" id="UP000192276">
    <property type="component" value="Unassembled WGS sequence"/>
</dbReference>
<sequence length="465" mass="53189">MSRNSKVTQQIEVIIKVLSLMEHGGSIEEIKVASGLDIELRTLQRRLADLKKLGLVKTSGDKRSTRYHYTVPRVERSGADFENTTKGMSILPLSEEGQEIRSLVLLPEPRRKPVGYNREFLERYRPNIDSYLKSGEKQKLGEVGKTLREDQPAGTYVKEILHRLLIDLSWNSSRLEGNTYSLLDTERLIVQGKAASNKSARDAQMILNHKDAIEFIVQGTDGIGLNRYTILNLHALLSNNLLPDPAASGRLRTFAVGISKSVYTPLAMPQLIEAMFERILEKADQIQNPFEQAFFLMVHIPYLQPFDDVNKRVSRLAANIPLNRNNISPLSFTDVPSDLYTQGMLGIYELNRIELLKDIFLWAYERSSLKYAAVRQSLGEPDPFRLKYREQMRTLITEIISKTLGREESVALMNDRALQLPSNDRTKFIETVETELMSLHEGNFARYWVTPAEFRSWKNVWDISD</sequence>
<dbReference type="SUPFAM" id="SSF140931">
    <property type="entry name" value="Fic-like"/>
    <property type="match status" value="1"/>
</dbReference>
<dbReference type="PANTHER" id="PTHR13504:SF38">
    <property type="entry name" value="FIDO DOMAIN-CONTAINING PROTEIN"/>
    <property type="match status" value="1"/>
</dbReference>
<dbReference type="STRING" id="550983.A4R26_33025"/>
<accession>A0A1V9GAG2</accession>
<name>A0A1V9GAG2_9BACT</name>
<dbReference type="EMBL" id="LWBP01000018">
    <property type="protein sequence ID" value="OQP67649.1"/>
    <property type="molecule type" value="Genomic_DNA"/>
</dbReference>
<organism evidence="4 5">
    <name type="scientific">Niastella populi</name>
    <dbReference type="NCBI Taxonomy" id="550983"/>
    <lineage>
        <taxon>Bacteria</taxon>
        <taxon>Pseudomonadati</taxon>
        <taxon>Bacteroidota</taxon>
        <taxon>Chitinophagia</taxon>
        <taxon>Chitinophagales</taxon>
        <taxon>Chitinophagaceae</taxon>
        <taxon>Niastella</taxon>
    </lineage>
</organism>
<keyword evidence="1" id="KW-0547">Nucleotide-binding</keyword>
<evidence type="ECO:0000313" key="5">
    <source>
        <dbReference type="Proteomes" id="UP000192276"/>
    </source>
</evidence>
<proteinExistence type="predicted"/>
<dbReference type="InterPro" id="IPR040198">
    <property type="entry name" value="Fido_containing"/>
</dbReference>
<evidence type="ECO:0000313" key="4">
    <source>
        <dbReference type="EMBL" id="OQP67649.1"/>
    </source>
</evidence>